<dbReference type="Proteomes" id="UP000631114">
    <property type="component" value="Unassembled WGS sequence"/>
</dbReference>
<dbReference type="OrthoDB" id="671853at2759"/>
<dbReference type="AlphaFoldDB" id="A0A835IMF0"/>
<evidence type="ECO:0000313" key="1">
    <source>
        <dbReference type="EMBL" id="KAF9619924.1"/>
    </source>
</evidence>
<reference evidence="1 2" key="1">
    <citation type="submission" date="2020-10" db="EMBL/GenBank/DDBJ databases">
        <title>The Coptis chinensis genome and diversification of protoberbering-type alkaloids.</title>
        <authorList>
            <person name="Wang B."/>
            <person name="Shu S."/>
            <person name="Song C."/>
            <person name="Liu Y."/>
        </authorList>
    </citation>
    <scope>NUCLEOTIDE SEQUENCE [LARGE SCALE GENOMIC DNA]</scope>
    <source>
        <strain evidence="1">HL-2020</strain>
        <tissue evidence="1">Leaf</tissue>
    </source>
</reference>
<accession>A0A835IMF0</accession>
<feature type="non-terminal residue" evidence="1">
    <location>
        <position position="34"/>
    </location>
</feature>
<name>A0A835IMF0_9MAGN</name>
<protein>
    <submittedName>
        <fullName evidence="1">Uncharacterized protein</fullName>
    </submittedName>
</protein>
<dbReference type="EMBL" id="JADFTS010000002">
    <property type="protein sequence ID" value="KAF9619924.1"/>
    <property type="molecule type" value="Genomic_DNA"/>
</dbReference>
<sequence length="34" mass="4042">DWKVLARVSRLWEAIDYSSDEITSLDMLLIDKQM</sequence>
<keyword evidence="2" id="KW-1185">Reference proteome</keyword>
<proteinExistence type="predicted"/>
<gene>
    <name evidence="1" type="ORF">IFM89_010235</name>
</gene>
<organism evidence="1 2">
    <name type="scientific">Coptis chinensis</name>
    <dbReference type="NCBI Taxonomy" id="261450"/>
    <lineage>
        <taxon>Eukaryota</taxon>
        <taxon>Viridiplantae</taxon>
        <taxon>Streptophyta</taxon>
        <taxon>Embryophyta</taxon>
        <taxon>Tracheophyta</taxon>
        <taxon>Spermatophyta</taxon>
        <taxon>Magnoliopsida</taxon>
        <taxon>Ranunculales</taxon>
        <taxon>Ranunculaceae</taxon>
        <taxon>Coptidoideae</taxon>
        <taxon>Coptis</taxon>
    </lineage>
</organism>
<evidence type="ECO:0000313" key="2">
    <source>
        <dbReference type="Proteomes" id="UP000631114"/>
    </source>
</evidence>
<comment type="caution">
    <text evidence="1">The sequence shown here is derived from an EMBL/GenBank/DDBJ whole genome shotgun (WGS) entry which is preliminary data.</text>
</comment>